<evidence type="ECO:0000256" key="4">
    <source>
        <dbReference type="ARBA" id="ARBA00022737"/>
    </source>
</evidence>
<keyword evidence="2 5" id="KW-0813">Transport</keyword>
<dbReference type="PANTHER" id="PTHR30432">
    <property type="entry name" value="TRANSCRIPTIONAL REGULATOR MODE"/>
    <property type="match status" value="1"/>
</dbReference>
<dbReference type="NCBIfam" id="TIGR00638">
    <property type="entry name" value="Mop"/>
    <property type="match status" value="1"/>
</dbReference>
<keyword evidence="3 5" id="KW-0500">Molybdenum</keyword>
<comment type="similarity">
    <text evidence="1 5">Belongs to the ModE family.</text>
</comment>
<organism evidence="7 8">
    <name type="scientific">Marinospirillum insulare</name>
    <dbReference type="NCBI Taxonomy" id="217169"/>
    <lineage>
        <taxon>Bacteria</taxon>
        <taxon>Pseudomonadati</taxon>
        <taxon>Pseudomonadota</taxon>
        <taxon>Gammaproteobacteria</taxon>
        <taxon>Oceanospirillales</taxon>
        <taxon>Oceanospirillaceae</taxon>
        <taxon>Marinospirillum</taxon>
    </lineage>
</organism>
<sequence length="273" mass="29518">MGYSLSERLLSRLSLENDAGAAISSKRIRLLEMIGELGSISQAAKAVPLSYKAAWDAIEQLNSTAAQPLVERTSGGRQGGGTQLTEYGRRMTVMYRALEQAHQTTLDRLLAGMDELQQGDLKDFQQLMHRTAIKTSARNNFCGQVTGLKSEGVNYLVHLQLEPGLELLALITQASAANLGLAMGSEVFALFKAFSVNLSKTQPTAAPATNQLEGQVTNIIQDQGQVEIAMGIAEKQQLTAVVSQLEFTQLGLKLGDQVYASFPAEQIILATYN</sequence>
<evidence type="ECO:0000256" key="2">
    <source>
        <dbReference type="ARBA" id="ARBA00022448"/>
    </source>
</evidence>
<evidence type="ECO:0000313" key="7">
    <source>
        <dbReference type="EMBL" id="GLR64577.1"/>
    </source>
</evidence>
<reference evidence="8" key="1">
    <citation type="journal article" date="2019" name="Int. J. Syst. Evol. Microbiol.">
        <title>The Global Catalogue of Microorganisms (GCM) 10K type strain sequencing project: providing services to taxonomists for standard genome sequencing and annotation.</title>
        <authorList>
            <consortium name="The Broad Institute Genomics Platform"/>
            <consortium name="The Broad Institute Genome Sequencing Center for Infectious Disease"/>
            <person name="Wu L."/>
            <person name="Ma J."/>
        </authorList>
    </citation>
    <scope>NUCLEOTIDE SEQUENCE [LARGE SCALE GENOMIC DNA]</scope>
    <source>
        <strain evidence="8">NBRC 100033</strain>
    </source>
</reference>
<evidence type="ECO:0000256" key="3">
    <source>
        <dbReference type="ARBA" id="ARBA00022505"/>
    </source>
</evidence>
<evidence type="ECO:0000256" key="5">
    <source>
        <dbReference type="PIRNR" id="PIRNR005763"/>
    </source>
</evidence>
<dbReference type="PROSITE" id="PS51866">
    <property type="entry name" value="MOP"/>
    <property type="match status" value="2"/>
</dbReference>
<dbReference type="InterPro" id="IPR008995">
    <property type="entry name" value="Mo/tungstate-bd_C_term_dom"/>
</dbReference>
<name>A0ABQ5ZYY0_9GAMM</name>
<keyword evidence="4" id="KW-0677">Repeat</keyword>
<feature type="domain" description="Mop" evidence="6">
    <location>
        <begin position="134"/>
        <end position="200"/>
    </location>
</feature>
<dbReference type="Pfam" id="PF00126">
    <property type="entry name" value="HTH_1"/>
    <property type="match status" value="1"/>
</dbReference>
<dbReference type="InterPro" id="IPR004606">
    <property type="entry name" value="Mop_domain"/>
</dbReference>
<dbReference type="InterPro" id="IPR036388">
    <property type="entry name" value="WH-like_DNA-bd_sf"/>
</dbReference>
<evidence type="ECO:0000256" key="1">
    <source>
        <dbReference type="ARBA" id="ARBA00008110"/>
    </source>
</evidence>
<comment type="caution">
    <text evidence="7">The sequence shown here is derived from an EMBL/GenBank/DDBJ whole genome shotgun (WGS) entry which is preliminary data.</text>
</comment>
<feature type="domain" description="Mop" evidence="6">
    <location>
        <begin position="205"/>
        <end position="271"/>
    </location>
</feature>
<dbReference type="Gene3D" id="2.40.50.100">
    <property type="match status" value="2"/>
</dbReference>
<dbReference type="SUPFAM" id="SSF50331">
    <property type="entry name" value="MOP-like"/>
    <property type="match status" value="2"/>
</dbReference>
<dbReference type="Proteomes" id="UP001156682">
    <property type="component" value="Unassembled WGS sequence"/>
</dbReference>
<protein>
    <submittedName>
        <fullName evidence="7">ModE family transcriptional regulator</fullName>
    </submittedName>
</protein>
<keyword evidence="8" id="KW-1185">Reference proteome</keyword>
<dbReference type="InterPro" id="IPR016462">
    <property type="entry name" value="ModE"/>
</dbReference>
<dbReference type="PANTHER" id="PTHR30432:SF1">
    <property type="entry name" value="DNA-BINDING TRANSCRIPTIONAL DUAL REGULATOR MODE"/>
    <property type="match status" value="1"/>
</dbReference>
<dbReference type="InterPro" id="IPR005116">
    <property type="entry name" value="Transp-assoc_OB_typ1"/>
</dbReference>
<dbReference type="Pfam" id="PF03459">
    <property type="entry name" value="TOBE"/>
    <property type="match status" value="2"/>
</dbReference>
<dbReference type="InterPro" id="IPR036390">
    <property type="entry name" value="WH_DNA-bd_sf"/>
</dbReference>
<gene>
    <name evidence="7" type="ORF">GCM10007878_20150</name>
</gene>
<dbReference type="InterPro" id="IPR000847">
    <property type="entry name" value="LysR_HTH_N"/>
</dbReference>
<dbReference type="Gene3D" id="1.10.10.10">
    <property type="entry name" value="Winged helix-like DNA-binding domain superfamily/Winged helix DNA-binding domain"/>
    <property type="match status" value="1"/>
</dbReference>
<accession>A0ABQ5ZYY0</accession>
<evidence type="ECO:0000313" key="8">
    <source>
        <dbReference type="Proteomes" id="UP001156682"/>
    </source>
</evidence>
<dbReference type="InterPro" id="IPR051815">
    <property type="entry name" value="Molybdate_resp_trans_reg"/>
</dbReference>
<dbReference type="PIRSF" id="PIRSF005763">
    <property type="entry name" value="Txn_reg_ModE"/>
    <property type="match status" value="1"/>
</dbReference>
<evidence type="ECO:0000259" key="6">
    <source>
        <dbReference type="PROSITE" id="PS51866"/>
    </source>
</evidence>
<dbReference type="SUPFAM" id="SSF46785">
    <property type="entry name" value="Winged helix' DNA-binding domain"/>
    <property type="match status" value="1"/>
</dbReference>
<proteinExistence type="inferred from homology"/>
<dbReference type="EMBL" id="BSOR01000035">
    <property type="protein sequence ID" value="GLR64577.1"/>
    <property type="molecule type" value="Genomic_DNA"/>
</dbReference>